<proteinExistence type="predicted"/>
<name>A0A4Q1ZWZ6_9LACO</name>
<evidence type="ECO:0008006" key="3">
    <source>
        <dbReference type="Google" id="ProtNLM"/>
    </source>
</evidence>
<dbReference type="OrthoDB" id="2326439at2"/>
<organism evidence="1 2">
    <name type="scientific">Ligilactobacillus murinus</name>
    <dbReference type="NCBI Taxonomy" id="1622"/>
    <lineage>
        <taxon>Bacteria</taxon>
        <taxon>Bacillati</taxon>
        <taxon>Bacillota</taxon>
        <taxon>Bacilli</taxon>
        <taxon>Lactobacillales</taxon>
        <taxon>Lactobacillaceae</taxon>
        <taxon>Ligilactobacillus</taxon>
    </lineage>
</organism>
<dbReference type="Proteomes" id="UP000289316">
    <property type="component" value="Unassembled WGS sequence"/>
</dbReference>
<dbReference type="AlphaFoldDB" id="A0A4Q1ZWZ6"/>
<sequence length="148" mass="16835">MSLNDLTTSSNERREQRIMLLRKGFNEEKYNTISEAAEVCGYSYNTVKKWAIDGDIPLLDINGKPIVQVTQNNKRVINPTIRMRNIKLLSNLFNSKKAITVTACSKYLKYPEATVVAWAIDGNIPLLTRIGKPVVPLSNENKPNWLKR</sequence>
<gene>
    <name evidence="1" type="ORF">D6C19_11570</name>
</gene>
<evidence type="ECO:0000313" key="1">
    <source>
        <dbReference type="EMBL" id="RXV61212.1"/>
    </source>
</evidence>
<evidence type="ECO:0000313" key="2">
    <source>
        <dbReference type="Proteomes" id="UP000289316"/>
    </source>
</evidence>
<accession>A0A4Q1ZWZ6</accession>
<dbReference type="RefSeq" id="WP_129303408.1">
    <property type="nucleotide sequence ID" value="NZ_QZFR01000158.1"/>
</dbReference>
<reference evidence="1 2" key="1">
    <citation type="submission" date="2018-09" db="EMBL/GenBank/DDBJ databases">
        <title>Murine metabolic-syndrome-specific gut microbial biobank.</title>
        <authorList>
            <person name="Liu C."/>
        </authorList>
    </citation>
    <scope>NUCLEOTIDE SEQUENCE [LARGE SCALE GENOMIC DNA]</scope>
    <source>
        <strain evidence="1 2">C-30</strain>
    </source>
</reference>
<dbReference type="EMBL" id="QZFR01000158">
    <property type="protein sequence ID" value="RXV61212.1"/>
    <property type="molecule type" value="Genomic_DNA"/>
</dbReference>
<comment type="caution">
    <text evidence="1">The sequence shown here is derived from an EMBL/GenBank/DDBJ whole genome shotgun (WGS) entry which is preliminary data.</text>
</comment>
<protein>
    <recommendedName>
        <fullName evidence="3">Helix-turn-helix domain-containing protein</fullName>
    </recommendedName>
</protein>